<dbReference type="RefSeq" id="WP_109572681.1">
    <property type="nucleotide sequence ID" value="NZ_UHJL01000002.1"/>
</dbReference>
<sequence>MDDVEFLKELNYNLELQLWISTMALCDARINHAHTLAHLFARLSEHEPETLFTSMGIVPSDQEDAVDTRRALTADNWCRIWWNVIELLEEYKKTLEIRCAWGGELPQYAKTPFFEKYYDTNHRK</sequence>
<reference evidence="1 2" key="1">
    <citation type="submission" date="2017-08" db="EMBL/GenBank/DDBJ databases">
        <authorList>
            <person name="de Groot N.N."/>
        </authorList>
    </citation>
    <scope>NUCLEOTIDE SEQUENCE [LARGE SCALE GENOMIC DNA]</scope>
    <source>
        <strain evidence="1 2">HM2</strain>
    </source>
</reference>
<proteinExistence type="predicted"/>
<evidence type="ECO:0000313" key="1">
    <source>
        <dbReference type="EMBL" id="SUQ24099.1"/>
    </source>
</evidence>
<organism evidence="1 2">
    <name type="scientific">Fibrobacter succinogenes</name>
    <name type="common">Bacteroides succinogenes</name>
    <dbReference type="NCBI Taxonomy" id="833"/>
    <lineage>
        <taxon>Bacteria</taxon>
        <taxon>Pseudomonadati</taxon>
        <taxon>Fibrobacterota</taxon>
        <taxon>Fibrobacteria</taxon>
        <taxon>Fibrobacterales</taxon>
        <taxon>Fibrobacteraceae</taxon>
        <taxon>Fibrobacter</taxon>
    </lineage>
</organism>
<dbReference type="EMBL" id="UHJL01000002">
    <property type="protein sequence ID" value="SUQ24099.1"/>
    <property type="molecule type" value="Genomic_DNA"/>
</dbReference>
<protein>
    <submittedName>
        <fullName evidence="1">Uncharacterized protein</fullName>
    </submittedName>
</protein>
<name>A0A380S4H9_FIBSU</name>
<dbReference type="Proteomes" id="UP000255423">
    <property type="component" value="Unassembled WGS sequence"/>
</dbReference>
<evidence type="ECO:0000313" key="2">
    <source>
        <dbReference type="Proteomes" id="UP000255423"/>
    </source>
</evidence>
<dbReference type="AlphaFoldDB" id="A0A380S4H9"/>
<accession>A0A380S4H9</accession>
<gene>
    <name evidence="1" type="ORF">SAMN05661053_1491</name>
</gene>